<sequence>MNKNSVIEESFVEDLKQPSRPYLFSKRAVDIFGAIVGLIVFSPIFIIMPFAYMRGGAKGPVFFKQMRIGKNGNKFYIRKFRSMVVDAEGKLKANEVLYKKYIENNYKLEPDEDPRITKIGRFLRETSLDELPQLINVLKGEMSLVGPRPVVEEELREYGNKVSHLLAVKPGVTGYWQVSGRSDVGYPERVDLELHYVYNQSIGLDLGIILKTIYLVLSRKGAY</sequence>
<organism evidence="10 11">
    <name type="scientific">Bacillus thuringiensis serovar toumanoffi</name>
    <dbReference type="NCBI Taxonomy" id="180862"/>
    <lineage>
        <taxon>Bacteria</taxon>
        <taxon>Bacillati</taxon>
        <taxon>Bacillota</taxon>
        <taxon>Bacilli</taxon>
        <taxon>Bacillales</taxon>
        <taxon>Bacillaceae</taxon>
        <taxon>Bacillus</taxon>
        <taxon>Bacillus cereus group</taxon>
    </lineage>
</organism>
<evidence type="ECO:0000259" key="9">
    <source>
        <dbReference type="Pfam" id="PF02397"/>
    </source>
</evidence>
<dbReference type="Pfam" id="PF02397">
    <property type="entry name" value="Bac_transf"/>
    <property type="match status" value="1"/>
</dbReference>
<protein>
    <submittedName>
        <fullName evidence="10">Multidrug MFS transporter</fullName>
    </submittedName>
</protein>
<evidence type="ECO:0000256" key="3">
    <source>
        <dbReference type="ARBA" id="ARBA00022475"/>
    </source>
</evidence>
<reference evidence="10 11" key="1">
    <citation type="submission" date="2023-10" db="EMBL/GenBank/DDBJ databases">
        <title>Draft Genome Sequence of Bacillus thuringiensis serovar. toumanoffi 4059: Identification of a Novel Cry Protein Candidate.</title>
        <authorList>
            <person name="Murdoch R.W."/>
            <person name="Gemler B."/>
            <person name="Heater B.S."/>
        </authorList>
    </citation>
    <scope>NUCLEOTIDE SEQUENCE [LARGE SCALE GENOMIC DNA]</scope>
    <source>
        <strain evidence="10 11">4059</strain>
    </source>
</reference>
<keyword evidence="7 8" id="KW-0472">Membrane</keyword>
<name>A0ABD5I7Z3_BACTU</name>
<dbReference type="InterPro" id="IPR003362">
    <property type="entry name" value="Bact_transf"/>
</dbReference>
<comment type="similarity">
    <text evidence="2">Belongs to the bacterial sugar transferase family.</text>
</comment>
<feature type="domain" description="Bacterial sugar transferase" evidence="9">
    <location>
        <begin position="26"/>
        <end position="217"/>
    </location>
</feature>
<evidence type="ECO:0000256" key="8">
    <source>
        <dbReference type="SAM" id="Phobius"/>
    </source>
</evidence>
<accession>A0ABD5I7Z3</accession>
<proteinExistence type="inferred from homology"/>
<comment type="caution">
    <text evidence="10">The sequence shown here is derived from an EMBL/GenBank/DDBJ whole genome shotgun (WGS) entry which is preliminary data.</text>
</comment>
<evidence type="ECO:0000256" key="1">
    <source>
        <dbReference type="ARBA" id="ARBA00004236"/>
    </source>
</evidence>
<dbReference type="GO" id="GO:0005886">
    <property type="term" value="C:plasma membrane"/>
    <property type="evidence" value="ECO:0007669"/>
    <property type="project" value="UniProtKB-SubCell"/>
</dbReference>
<keyword evidence="4" id="KW-0808">Transferase</keyword>
<dbReference type="AlphaFoldDB" id="A0ABD5I7Z3"/>
<evidence type="ECO:0000256" key="5">
    <source>
        <dbReference type="ARBA" id="ARBA00022692"/>
    </source>
</evidence>
<dbReference type="GO" id="GO:0016740">
    <property type="term" value="F:transferase activity"/>
    <property type="evidence" value="ECO:0007669"/>
    <property type="project" value="UniProtKB-KW"/>
</dbReference>
<keyword evidence="5 8" id="KW-0812">Transmembrane</keyword>
<feature type="transmembrane region" description="Helical" evidence="8">
    <location>
        <begin position="31"/>
        <end position="52"/>
    </location>
</feature>
<comment type="subcellular location">
    <subcellularLocation>
        <location evidence="1">Cell membrane</location>
    </subcellularLocation>
</comment>
<evidence type="ECO:0000256" key="2">
    <source>
        <dbReference type="ARBA" id="ARBA00006464"/>
    </source>
</evidence>
<keyword evidence="3" id="KW-1003">Cell membrane</keyword>
<dbReference type="Proteomes" id="UP001272716">
    <property type="component" value="Unassembled WGS sequence"/>
</dbReference>
<dbReference type="PANTHER" id="PTHR30576:SF4">
    <property type="entry name" value="UNDECAPRENYL-PHOSPHATE GALACTOSE PHOSPHOTRANSFERASE"/>
    <property type="match status" value="1"/>
</dbReference>
<evidence type="ECO:0000256" key="7">
    <source>
        <dbReference type="ARBA" id="ARBA00023136"/>
    </source>
</evidence>
<evidence type="ECO:0000313" key="11">
    <source>
        <dbReference type="Proteomes" id="UP001272716"/>
    </source>
</evidence>
<dbReference type="EMBL" id="JAWQCK010000007">
    <property type="protein sequence ID" value="MDW9213431.1"/>
    <property type="molecule type" value="Genomic_DNA"/>
</dbReference>
<evidence type="ECO:0000313" key="10">
    <source>
        <dbReference type="EMBL" id="MDW9213431.1"/>
    </source>
</evidence>
<dbReference type="PANTHER" id="PTHR30576">
    <property type="entry name" value="COLANIC BIOSYNTHESIS UDP-GLUCOSE LIPID CARRIER TRANSFERASE"/>
    <property type="match status" value="1"/>
</dbReference>
<evidence type="ECO:0000256" key="6">
    <source>
        <dbReference type="ARBA" id="ARBA00022989"/>
    </source>
</evidence>
<evidence type="ECO:0000256" key="4">
    <source>
        <dbReference type="ARBA" id="ARBA00022679"/>
    </source>
</evidence>
<gene>
    <name evidence="10" type="ORF">BTTOUR_32300</name>
</gene>
<keyword evidence="6 8" id="KW-1133">Transmembrane helix</keyword>